<evidence type="ECO:0000256" key="1">
    <source>
        <dbReference type="SAM" id="SignalP"/>
    </source>
</evidence>
<evidence type="ECO:0000313" key="3">
    <source>
        <dbReference type="Proteomes" id="UP000652761"/>
    </source>
</evidence>
<keyword evidence="3" id="KW-1185">Reference proteome</keyword>
<evidence type="ECO:0000313" key="2">
    <source>
        <dbReference type="EMBL" id="MQL82722.1"/>
    </source>
</evidence>
<proteinExistence type="predicted"/>
<accession>A0A843UAX6</accession>
<dbReference type="PANTHER" id="PTHR37245">
    <property type="entry name" value="PAMP-INDUCED SECRETED PEPTIDE 1"/>
    <property type="match status" value="1"/>
</dbReference>
<sequence>MASRRACVLLLVITVVAIAIGREAVVDAARDAPGYFDRGSSYLQYPSAYESARSAMAFWMGKLDSGPSPKGPGH</sequence>
<keyword evidence="1" id="KW-0732">Signal</keyword>
<dbReference type="OrthoDB" id="1872350at2759"/>
<dbReference type="AlphaFoldDB" id="A0A843UAX6"/>
<protein>
    <submittedName>
        <fullName evidence="2">Uncharacterized protein</fullName>
    </submittedName>
</protein>
<dbReference type="InterPro" id="IPR040273">
    <property type="entry name" value="PIP1"/>
</dbReference>
<dbReference type="PANTHER" id="PTHR37245:SF4">
    <property type="entry name" value="PAMP-INDUCED SECRETED PEPTIDE 1"/>
    <property type="match status" value="1"/>
</dbReference>
<comment type="caution">
    <text evidence="2">The sequence shown here is derived from an EMBL/GenBank/DDBJ whole genome shotgun (WGS) entry which is preliminary data.</text>
</comment>
<dbReference type="GO" id="GO:0006952">
    <property type="term" value="P:defense response"/>
    <property type="evidence" value="ECO:0007669"/>
    <property type="project" value="InterPro"/>
</dbReference>
<dbReference type="Proteomes" id="UP000652761">
    <property type="component" value="Unassembled WGS sequence"/>
</dbReference>
<feature type="chain" id="PRO_5032758362" evidence="1">
    <location>
        <begin position="22"/>
        <end position="74"/>
    </location>
</feature>
<name>A0A843UAX6_COLES</name>
<feature type="signal peptide" evidence="1">
    <location>
        <begin position="1"/>
        <end position="21"/>
    </location>
</feature>
<organism evidence="2 3">
    <name type="scientific">Colocasia esculenta</name>
    <name type="common">Wild taro</name>
    <name type="synonym">Arum esculentum</name>
    <dbReference type="NCBI Taxonomy" id="4460"/>
    <lineage>
        <taxon>Eukaryota</taxon>
        <taxon>Viridiplantae</taxon>
        <taxon>Streptophyta</taxon>
        <taxon>Embryophyta</taxon>
        <taxon>Tracheophyta</taxon>
        <taxon>Spermatophyta</taxon>
        <taxon>Magnoliopsida</taxon>
        <taxon>Liliopsida</taxon>
        <taxon>Araceae</taxon>
        <taxon>Aroideae</taxon>
        <taxon>Colocasieae</taxon>
        <taxon>Colocasia</taxon>
    </lineage>
</organism>
<dbReference type="EMBL" id="NMUH01000650">
    <property type="protein sequence ID" value="MQL82722.1"/>
    <property type="molecule type" value="Genomic_DNA"/>
</dbReference>
<reference evidence="2" key="1">
    <citation type="submission" date="2017-07" db="EMBL/GenBank/DDBJ databases">
        <title>Taro Niue Genome Assembly and Annotation.</title>
        <authorList>
            <person name="Atibalentja N."/>
            <person name="Keating K."/>
            <person name="Fields C.J."/>
        </authorList>
    </citation>
    <scope>NUCLEOTIDE SEQUENCE</scope>
    <source>
        <strain evidence="2">Niue_2</strain>
        <tissue evidence="2">Leaf</tissue>
    </source>
</reference>
<gene>
    <name evidence="2" type="ORF">Taro_015184</name>
</gene>